<sequence>MIVPSVEELINTQTCSFLSSFTDEEPVEHEISARWISIVTDRRVAPCMLGSPFSRKK</sequence>
<name>A0A9D4CVL6_DREPO</name>
<reference evidence="1" key="2">
    <citation type="submission" date="2020-11" db="EMBL/GenBank/DDBJ databases">
        <authorList>
            <person name="McCartney M.A."/>
            <person name="Auch B."/>
            <person name="Kono T."/>
            <person name="Mallez S."/>
            <person name="Becker A."/>
            <person name="Gohl D.M."/>
            <person name="Silverstein K.A.T."/>
            <person name="Koren S."/>
            <person name="Bechman K.B."/>
            <person name="Herman A."/>
            <person name="Abrahante J.E."/>
            <person name="Garbe J."/>
        </authorList>
    </citation>
    <scope>NUCLEOTIDE SEQUENCE</scope>
    <source>
        <strain evidence="1">Duluth1</strain>
        <tissue evidence="1">Whole animal</tissue>
    </source>
</reference>
<dbReference type="AlphaFoldDB" id="A0A9D4CVL6"/>
<protein>
    <submittedName>
        <fullName evidence="1">Uncharacterized protein</fullName>
    </submittedName>
</protein>
<reference evidence="1" key="1">
    <citation type="journal article" date="2019" name="bioRxiv">
        <title>The Genome of the Zebra Mussel, Dreissena polymorpha: A Resource for Invasive Species Research.</title>
        <authorList>
            <person name="McCartney M.A."/>
            <person name="Auch B."/>
            <person name="Kono T."/>
            <person name="Mallez S."/>
            <person name="Zhang Y."/>
            <person name="Obille A."/>
            <person name="Becker A."/>
            <person name="Abrahante J.E."/>
            <person name="Garbe J."/>
            <person name="Badalamenti J.P."/>
            <person name="Herman A."/>
            <person name="Mangelson H."/>
            <person name="Liachko I."/>
            <person name="Sullivan S."/>
            <person name="Sone E.D."/>
            <person name="Koren S."/>
            <person name="Silverstein K.A.T."/>
            <person name="Beckman K.B."/>
            <person name="Gohl D.M."/>
        </authorList>
    </citation>
    <scope>NUCLEOTIDE SEQUENCE</scope>
    <source>
        <strain evidence="1">Duluth1</strain>
        <tissue evidence="1">Whole animal</tissue>
    </source>
</reference>
<gene>
    <name evidence="1" type="ORF">DPMN_039788</name>
</gene>
<evidence type="ECO:0000313" key="1">
    <source>
        <dbReference type="EMBL" id="KAH3733362.1"/>
    </source>
</evidence>
<comment type="caution">
    <text evidence="1">The sequence shown here is derived from an EMBL/GenBank/DDBJ whole genome shotgun (WGS) entry which is preliminary data.</text>
</comment>
<proteinExistence type="predicted"/>
<keyword evidence="2" id="KW-1185">Reference proteome</keyword>
<dbReference type="Proteomes" id="UP000828390">
    <property type="component" value="Unassembled WGS sequence"/>
</dbReference>
<evidence type="ECO:0000313" key="2">
    <source>
        <dbReference type="Proteomes" id="UP000828390"/>
    </source>
</evidence>
<dbReference type="EMBL" id="JAIWYP010000011">
    <property type="protein sequence ID" value="KAH3733362.1"/>
    <property type="molecule type" value="Genomic_DNA"/>
</dbReference>
<organism evidence="1 2">
    <name type="scientific">Dreissena polymorpha</name>
    <name type="common">Zebra mussel</name>
    <name type="synonym">Mytilus polymorpha</name>
    <dbReference type="NCBI Taxonomy" id="45954"/>
    <lineage>
        <taxon>Eukaryota</taxon>
        <taxon>Metazoa</taxon>
        <taxon>Spiralia</taxon>
        <taxon>Lophotrochozoa</taxon>
        <taxon>Mollusca</taxon>
        <taxon>Bivalvia</taxon>
        <taxon>Autobranchia</taxon>
        <taxon>Heteroconchia</taxon>
        <taxon>Euheterodonta</taxon>
        <taxon>Imparidentia</taxon>
        <taxon>Neoheterodontei</taxon>
        <taxon>Myida</taxon>
        <taxon>Dreissenoidea</taxon>
        <taxon>Dreissenidae</taxon>
        <taxon>Dreissena</taxon>
    </lineage>
</organism>
<accession>A0A9D4CVL6</accession>